<reference evidence="3" key="3">
    <citation type="journal article" date="2014" name="Nature">
        <title>Elephant shark genome provides unique insights into gnathostome evolution.</title>
        <authorList>
            <consortium name="International Elephant Shark Genome Sequencing Consortium"/>
            <person name="Venkatesh B."/>
            <person name="Lee A.P."/>
            <person name="Ravi V."/>
            <person name="Maurya A.K."/>
            <person name="Lian M.M."/>
            <person name="Swann J.B."/>
            <person name="Ohta Y."/>
            <person name="Flajnik M.F."/>
            <person name="Sutoh Y."/>
            <person name="Kasahara M."/>
            <person name="Hoon S."/>
            <person name="Gangu V."/>
            <person name="Roy S.W."/>
            <person name="Irimia M."/>
            <person name="Korzh V."/>
            <person name="Kondrychyn I."/>
            <person name="Lim Z.W."/>
            <person name="Tay B.H."/>
            <person name="Tohari S."/>
            <person name="Kong K.W."/>
            <person name="Ho S."/>
            <person name="Lorente-Galdos B."/>
            <person name="Quilez J."/>
            <person name="Marques-Bonet T."/>
            <person name="Raney B.J."/>
            <person name="Ingham P.W."/>
            <person name="Tay A."/>
            <person name="Hillier L.W."/>
            <person name="Minx P."/>
            <person name="Boehm T."/>
            <person name="Wilson R.K."/>
            <person name="Brenner S."/>
            <person name="Warren W.C."/>
        </authorList>
    </citation>
    <scope>NUCLEOTIDE SEQUENCE [LARGE SCALE GENOMIC DNA]</scope>
</reference>
<dbReference type="Ensembl" id="ENSCMIT00000025448.1">
    <property type="protein sequence ID" value="ENSCMIP00000025036.1"/>
    <property type="gene ID" value="ENSCMIG00000011033.1"/>
</dbReference>
<protein>
    <recommendedName>
        <fullName evidence="1">PDZ domain-containing protein</fullName>
    </recommendedName>
</protein>
<dbReference type="Gene3D" id="2.30.42.10">
    <property type="match status" value="1"/>
</dbReference>
<sequence length="164" mass="18406">MPVTPENAALCLPLFERSLRSGLGEEQRSPLHHLCQSAIQMLCEYIHLNFGAVGESTFQPDQRIREDFEICPVHLTRGEGDCDQLGLRFGNVPIYWDSLSEQEKRKRETRKWGSKGPMLDIGCIWVTEVRKQGPAAKCGKIKIRDEVLSLNGQLMVGVDVAGAR</sequence>
<dbReference type="Proteomes" id="UP000314986">
    <property type="component" value="Unassembled WGS sequence"/>
</dbReference>
<keyword evidence="3" id="KW-1185">Reference proteome</keyword>
<feature type="domain" description="PDZ" evidence="1">
    <location>
        <begin position="124"/>
        <end position="164"/>
    </location>
</feature>
<name>A0A4W3IC26_CALMI</name>
<evidence type="ECO:0000313" key="3">
    <source>
        <dbReference type="Proteomes" id="UP000314986"/>
    </source>
</evidence>
<dbReference type="InterPro" id="IPR036034">
    <property type="entry name" value="PDZ_sf"/>
</dbReference>
<evidence type="ECO:0000259" key="1">
    <source>
        <dbReference type="PROSITE" id="PS50106"/>
    </source>
</evidence>
<dbReference type="InParanoid" id="A0A4W3IC26"/>
<dbReference type="GeneTree" id="ENSGT00910000144505"/>
<dbReference type="STRING" id="7868.ENSCMIP00000025036"/>
<organism evidence="2 3">
    <name type="scientific">Callorhinchus milii</name>
    <name type="common">Ghost shark</name>
    <dbReference type="NCBI Taxonomy" id="7868"/>
    <lineage>
        <taxon>Eukaryota</taxon>
        <taxon>Metazoa</taxon>
        <taxon>Chordata</taxon>
        <taxon>Craniata</taxon>
        <taxon>Vertebrata</taxon>
        <taxon>Chondrichthyes</taxon>
        <taxon>Holocephali</taxon>
        <taxon>Chimaeriformes</taxon>
        <taxon>Callorhinchidae</taxon>
        <taxon>Callorhinchus</taxon>
    </lineage>
</organism>
<evidence type="ECO:0000313" key="2">
    <source>
        <dbReference type="Ensembl" id="ENSCMIP00000025036.1"/>
    </source>
</evidence>
<dbReference type="PROSITE" id="PS50106">
    <property type="entry name" value="PDZ"/>
    <property type="match status" value="1"/>
</dbReference>
<reference evidence="3" key="1">
    <citation type="journal article" date="2006" name="Science">
        <title>Ancient noncoding elements conserved in the human genome.</title>
        <authorList>
            <person name="Venkatesh B."/>
            <person name="Kirkness E.F."/>
            <person name="Loh Y.H."/>
            <person name="Halpern A.L."/>
            <person name="Lee A.P."/>
            <person name="Johnson J."/>
            <person name="Dandona N."/>
            <person name="Viswanathan L.D."/>
            <person name="Tay A."/>
            <person name="Venter J.C."/>
            <person name="Strausberg R.L."/>
            <person name="Brenner S."/>
        </authorList>
    </citation>
    <scope>NUCLEOTIDE SEQUENCE [LARGE SCALE GENOMIC DNA]</scope>
</reference>
<reference evidence="3" key="2">
    <citation type="journal article" date="2007" name="PLoS Biol.">
        <title>Survey sequencing and comparative analysis of the elephant shark (Callorhinchus milii) genome.</title>
        <authorList>
            <person name="Venkatesh B."/>
            <person name="Kirkness E.F."/>
            <person name="Loh Y.H."/>
            <person name="Halpern A.L."/>
            <person name="Lee A.P."/>
            <person name="Johnson J."/>
            <person name="Dandona N."/>
            <person name="Viswanathan L.D."/>
            <person name="Tay A."/>
            <person name="Venter J.C."/>
            <person name="Strausberg R.L."/>
            <person name="Brenner S."/>
        </authorList>
    </citation>
    <scope>NUCLEOTIDE SEQUENCE [LARGE SCALE GENOMIC DNA]</scope>
</reference>
<reference evidence="2" key="4">
    <citation type="submission" date="2025-08" db="UniProtKB">
        <authorList>
            <consortium name="Ensembl"/>
        </authorList>
    </citation>
    <scope>IDENTIFICATION</scope>
</reference>
<dbReference type="OMA" id="CEYIHLN"/>
<dbReference type="SUPFAM" id="SSF50156">
    <property type="entry name" value="PDZ domain-like"/>
    <property type="match status" value="1"/>
</dbReference>
<dbReference type="AlphaFoldDB" id="A0A4W3IC26"/>
<reference evidence="2" key="5">
    <citation type="submission" date="2025-09" db="UniProtKB">
        <authorList>
            <consortium name="Ensembl"/>
        </authorList>
    </citation>
    <scope>IDENTIFICATION</scope>
</reference>
<accession>A0A4W3IC26</accession>
<dbReference type="InterPro" id="IPR001478">
    <property type="entry name" value="PDZ"/>
</dbReference>
<proteinExistence type="predicted"/>